<sequence length="89" mass="9113">MSSKTTTTQAATEPVQRAVVEGHGSSPSAWTTVFVSLAGALVCSIAFVFANTPIFIVGLVIMAIGGIIGIVMRKMGFGVGGSRTKNSSH</sequence>
<gene>
    <name evidence="3" type="ordered locus">RSal33209_2335</name>
</gene>
<organism evidence="3 4">
    <name type="scientific">Renibacterium salmoninarum (strain ATCC 33209 / DSM 20767 / JCM 11484 / NBRC 15589 / NCIMB 2235)</name>
    <dbReference type="NCBI Taxonomy" id="288705"/>
    <lineage>
        <taxon>Bacteria</taxon>
        <taxon>Bacillati</taxon>
        <taxon>Actinomycetota</taxon>
        <taxon>Actinomycetes</taxon>
        <taxon>Micrococcales</taxon>
        <taxon>Micrococcaceae</taxon>
        <taxon>Renibacterium</taxon>
    </lineage>
</organism>
<dbReference type="eggNOG" id="ENOG502ZNJH">
    <property type="taxonomic scope" value="Bacteria"/>
</dbReference>
<dbReference type="Proteomes" id="UP000002007">
    <property type="component" value="Chromosome"/>
</dbReference>
<dbReference type="KEGG" id="rsa:RSal33209_2335"/>
<dbReference type="NCBIfam" id="NF041681">
    <property type="entry name" value="HGxxPAAW"/>
    <property type="match status" value="1"/>
</dbReference>
<evidence type="ECO:0000256" key="1">
    <source>
        <dbReference type="SAM" id="MobiDB-lite"/>
    </source>
</evidence>
<feature type="compositionally biased region" description="Polar residues" evidence="1">
    <location>
        <begin position="1"/>
        <end position="11"/>
    </location>
</feature>
<dbReference type="AlphaFoldDB" id="A9WR56"/>
<dbReference type="HOGENOM" id="CLU_172614_2_0_11"/>
<dbReference type="InterPro" id="IPR046550">
    <property type="entry name" value="DUF6704"/>
</dbReference>
<feature type="region of interest" description="Disordered" evidence="1">
    <location>
        <begin position="1"/>
        <end position="26"/>
    </location>
</feature>
<feature type="transmembrane region" description="Helical" evidence="2">
    <location>
        <begin position="54"/>
        <end position="72"/>
    </location>
</feature>
<accession>A9WR56</accession>
<dbReference type="Pfam" id="PF20447">
    <property type="entry name" value="DUF6704"/>
    <property type="match status" value="1"/>
</dbReference>
<proteinExistence type="predicted"/>
<dbReference type="EMBL" id="CP000910">
    <property type="protein sequence ID" value="ABY24065.1"/>
    <property type="molecule type" value="Genomic_DNA"/>
</dbReference>
<evidence type="ECO:0000313" key="3">
    <source>
        <dbReference type="EMBL" id="ABY24065.1"/>
    </source>
</evidence>
<feature type="transmembrane region" description="Helical" evidence="2">
    <location>
        <begin position="29"/>
        <end position="48"/>
    </location>
</feature>
<protein>
    <submittedName>
        <fullName evidence="3">Hypothetical membrane protein</fullName>
    </submittedName>
</protein>
<keyword evidence="2" id="KW-0812">Transmembrane</keyword>
<evidence type="ECO:0000256" key="2">
    <source>
        <dbReference type="SAM" id="Phobius"/>
    </source>
</evidence>
<reference evidence="4" key="1">
    <citation type="journal article" date="2008" name="J. Bacteriol.">
        <title>Genome sequence of the fish pathogen Renibacterium salmoninarum suggests reductive evolution away from an environmental Arthrobacter ancestor.</title>
        <authorList>
            <person name="Wiens G.D."/>
            <person name="Rockey D.D."/>
            <person name="Wu Z."/>
            <person name="Chang J."/>
            <person name="Levy R."/>
            <person name="Crane S."/>
            <person name="Chen D.S."/>
            <person name="Capri G.R."/>
            <person name="Burnett J.R."/>
            <person name="Sudheesh P.S."/>
            <person name="Schipma M.J."/>
            <person name="Burd H."/>
            <person name="Bhattacharyya A."/>
            <person name="Rhodes L.D."/>
            <person name="Kaul R."/>
            <person name="Strom M.S."/>
        </authorList>
    </citation>
    <scope>NUCLEOTIDE SEQUENCE [LARGE SCALE GENOMIC DNA]</scope>
    <source>
        <strain evidence="4">ATCC 33209 / DSM 20767 / JCM 11484 / NBRC 15589 / NCIMB 2235</strain>
    </source>
</reference>
<keyword evidence="2" id="KW-1133">Transmembrane helix</keyword>
<keyword evidence="2" id="KW-0472">Membrane</keyword>
<evidence type="ECO:0000313" key="4">
    <source>
        <dbReference type="Proteomes" id="UP000002007"/>
    </source>
</evidence>
<dbReference type="RefSeq" id="WP_012245728.1">
    <property type="nucleotide sequence ID" value="NC_010168.1"/>
</dbReference>
<keyword evidence="4" id="KW-1185">Reference proteome</keyword>
<dbReference type="STRING" id="288705.RSal33209_2335"/>
<name>A9WR56_RENSM</name>